<organism evidence="1 2">
    <name type="scientific">Eiseniibacteriota bacterium</name>
    <dbReference type="NCBI Taxonomy" id="2212470"/>
    <lineage>
        <taxon>Bacteria</taxon>
        <taxon>Candidatus Eiseniibacteriota</taxon>
    </lineage>
</organism>
<dbReference type="Proteomes" id="UP000697710">
    <property type="component" value="Unassembled WGS sequence"/>
</dbReference>
<proteinExistence type="predicted"/>
<accession>A0A956M326</accession>
<evidence type="ECO:0000313" key="2">
    <source>
        <dbReference type="Proteomes" id="UP000697710"/>
    </source>
</evidence>
<dbReference type="AlphaFoldDB" id="A0A956M326"/>
<evidence type="ECO:0000313" key="1">
    <source>
        <dbReference type="EMBL" id="MCA9729903.1"/>
    </source>
</evidence>
<gene>
    <name evidence="1" type="ORF">KC729_19625</name>
</gene>
<comment type="caution">
    <text evidence="1">The sequence shown here is derived from an EMBL/GenBank/DDBJ whole genome shotgun (WGS) entry which is preliminary data.</text>
</comment>
<dbReference type="EMBL" id="JAGQHR010000892">
    <property type="protein sequence ID" value="MCA9729903.1"/>
    <property type="molecule type" value="Genomic_DNA"/>
</dbReference>
<sequence length="62" mass="6996">AGQILKMSMQISALDLTDYAVLQDQLTGVDCAYFAEVLAKVKEKDPEKINQAYLVEIIDRMF</sequence>
<name>A0A956M326_UNCEI</name>
<reference evidence="1" key="1">
    <citation type="submission" date="2020-04" db="EMBL/GenBank/DDBJ databases">
        <authorList>
            <person name="Zhang T."/>
        </authorList>
    </citation>
    <scope>NUCLEOTIDE SEQUENCE</scope>
    <source>
        <strain evidence="1">HKST-UBA01</strain>
    </source>
</reference>
<reference evidence="1" key="2">
    <citation type="journal article" date="2021" name="Microbiome">
        <title>Successional dynamics and alternative stable states in a saline activated sludge microbial community over 9 years.</title>
        <authorList>
            <person name="Wang Y."/>
            <person name="Ye J."/>
            <person name="Ju F."/>
            <person name="Liu L."/>
            <person name="Boyd J.A."/>
            <person name="Deng Y."/>
            <person name="Parks D.H."/>
            <person name="Jiang X."/>
            <person name="Yin X."/>
            <person name="Woodcroft B.J."/>
            <person name="Tyson G.W."/>
            <person name="Hugenholtz P."/>
            <person name="Polz M.F."/>
            <person name="Zhang T."/>
        </authorList>
    </citation>
    <scope>NUCLEOTIDE SEQUENCE</scope>
    <source>
        <strain evidence="1">HKST-UBA01</strain>
    </source>
</reference>
<feature type="non-terminal residue" evidence="1">
    <location>
        <position position="1"/>
    </location>
</feature>
<protein>
    <submittedName>
        <fullName evidence="1">Uncharacterized protein</fullName>
    </submittedName>
</protein>